<feature type="signal peptide" evidence="4">
    <location>
        <begin position="1"/>
        <end position="22"/>
    </location>
</feature>
<feature type="coiled-coil region" evidence="1">
    <location>
        <begin position="182"/>
        <end position="216"/>
    </location>
</feature>
<feature type="domain" description="DUF4349" evidence="5">
    <location>
        <begin position="69"/>
        <end position="274"/>
    </location>
</feature>
<proteinExistence type="predicted"/>
<feature type="region of interest" description="Disordered" evidence="2">
    <location>
        <begin position="23"/>
        <end position="67"/>
    </location>
</feature>
<evidence type="ECO:0000313" key="6">
    <source>
        <dbReference type="EMBL" id="MFC5057998.1"/>
    </source>
</evidence>
<gene>
    <name evidence="6" type="ORF">ACFPFM_30155</name>
</gene>
<keyword evidence="3" id="KW-1133">Transmembrane helix</keyword>
<dbReference type="Pfam" id="PF14257">
    <property type="entry name" value="DUF4349"/>
    <property type="match status" value="1"/>
</dbReference>
<dbReference type="InterPro" id="IPR025645">
    <property type="entry name" value="DUF4349"/>
</dbReference>
<evidence type="ECO:0000313" key="7">
    <source>
        <dbReference type="Proteomes" id="UP001595833"/>
    </source>
</evidence>
<keyword evidence="7" id="KW-1185">Reference proteome</keyword>
<name>A0ABV9Y5N0_9PSEU</name>
<feature type="compositionally biased region" description="Low complexity" evidence="2">
    <location>
        <begin position="50"/>
        <end position="61"/>
    </location>
</feature>
<dbReference type="PROSITE" id="PS51257">
    <property type="entry name" value="PROKAR_LIPOPROTEIN"/>
    <property type="match status" value="1"/>
</dbReference>
<dbReference type="EMBL" id="JBHSJB010000028">
    <property type="protein sequence ID" value="MFC5057998.1"/>
    <property type="molecule type" value="Genomic_DNA"/>
</dbReference>
<organism evidence="6 7">
    <name type="scientific">Saccharothrix xinjiangensis</name>
    <dbReference type="NCBI Taxonomy" id="204798"/>
    <lineage>
        <taxon>Bacteria</taxon>
        <taxon>Bacillati</taxon>
        <taxon>Actinomycetota</taxon>
        <taxon>Actinomycetes</taxon>
        <taxon>Pseudonocardiales</taxon>
        <taxon>Pseudonocardiaceae</taxon>
        <taxon>Saccharothrix</taxon>
    </lineage>
</organism>
<dbReference type="Proteomes" id="UP001595833">
    <property type="component" value="Unassembled WGS sequence"/>
</dbReference>
<accession>A0ABV9Y5N0</accession>
<feature type="chain" id="PRO_5045535135" evidence="4">
    <location>
        <begin position="23"/>
        <end position="293"/>
    </location>
</feature>
<evidence type="ECO:0000259" key="5">
    <source>
        <dbReference type="Pfam" id="PF14257"/>
    </source>
</evidence>
<evidence type="ECO:0000256" key="1">
    <source>
        <dbReference type="SAM" id="Coils"/>
    </source>
</evidence>
<keyword evidence="4" id="KW-0732">Signal</keyword>
<feature type="compositionally biased region" description="Low complexity" evidence="2">
    <location>
        <begin position="23"/>
        <end position="35"/>
    </location>
</feature>
<keyword evidence="3" id="KW-0812">Transmembrane</keyword>
<evidence type="ECO:0000256" key="4">
    <source>
        <dbReference type="SAM" id="SignalP"/>
    </source>
</evidence>
<keyword evidence="1" id="KW-0175">Coiled coil</keyword>
<reference evidence="7" key="1">
    <citation type="journal article" date="2019" name="Int. J. Syst. Evol. Microbiol.">
        <title>The Global Catalogue of Microorganisms (GCM) 10K type strain sequencing project: providing services to taxonomists for standard genome sequencing and annotation.</title>
        <authorList>
            <consortium name="The Broad Institute Genomics Platform"/>
            <consortium name="The Broad Institute Genome Sequencing Center for Infectious Disease"/>
            <person name="Wu L."/>
            <person name="Ma J."/>
        </authorList>
    </citation>
    <scope>NUCLEOTIDE SEQUENCE [LARGE SCALE GENOMIC DNA]</scope>
    <source>
        <strain evidence="7">KCTC 12848</strain>
    </source>
</reference>
<evidence type="ECO:0000256" key="3">
    <source>
        <dbReference type="SAM" id="Phobius"/>
    </source>
</evidence>
<comment type="caution">
    <text evidence="6">The sequence shown here is derived from an EMBL/GenBank/DDBJ whole genome shotgun (WGS) entry which is preliminary data.</text>
</comment>
<evidence type="ECO:0000256" key="2">
    <source>
        <dbReference type="SAM" id="MobiDB-lite"/>
    </source>
</evidence>
<feature type="transmembrane region" description="Helical" evidence="3">
    <location>
        <begin position="253"/>
        <end position="279"/>
    </location>
</feature>
<protein>
    <submittedName>
        <fullName evidence="6">DUF4349 domain-containing protein</fullName>
    </submittedName>
</protein>
<sequence>MGRQIALVLVALVALAGCSASSDSSSGAPDVAAPAQAQTPGGFEKGSPEDQSAADRQAADQPTAEQATRHLVRSATVELVAADVTGTLTRLKDLVTVQGGYSAQENATPGRASVTLRVPGERLDGALKSIAELDGAEVVRREVRTEDVTEQVVDVEARLANQRASVERVRALLERAGSTSEITDIEAELTKRLSELESLQRRNDTLKGQVAMATLTVTIGERPVEPTAPAPDDDDFLGAFADGWRALVSGLNVLLVVIGAVLPFALVLGVPGVAAYLWWRRRKGSLTEVTLPK</sequence>
<dbReference type="RefSeq" id="WP_344036291.1">
    <property type="nucleotide sequence ID" value="NZ_BAAAKE010000004.1"/>
</dbReference>
<keyword evidence="3" id="KW-0472">Membrane</keyword>